<dbReference type="InterPro" id="IPR027417">
    <property type="entry name" value="P-loop_NTPase"/>
</dbReference>
<comment type="catalytic activity">
    <reaction evidence="1">
        <text>ATP + H2O = ADP + phosphate + H(+)</text>
        <dbReference type="Rhea" id="RHEA:13065"/>
        <dbReference type="ChEBI" id="CHEBI:15377"/>
        <dbReference type="ChEBI" id="CHEBI:15378"/>
        <dbReference type="ChEBI" id="CHEBI:30616"/>
        <dbReference type="ChEBI" id="CHEBI:43474"/>
        <dbReference type="ChEBI" id="CHEBI:456216"/>
        <dbReference type="EC" id="5.6.2.3"/>
    </reaction>
</comment>
<dbReference type="EC" id="5.6.2.3" evidence="1"/>
<evidence type="ECO:0000256" key="1">
    <source>
        <dbReference type="RuleBase" id="RU363044"/>
    </source>
</evidence>
<dbReference type="GO" id="GO:0043139">
    <property type="term" value="F:5'-3' DNA helicase activity"/>
    <property type="evidence" value="ECO:0007669"/>
    <property type="project" value="UniProtKB-EC"/>
</dbReference>
<dbReference type="GO" id="GO:0016787">
    <property type="term" value="F:hydrolase activity"/>
    <property type="evidence" value="ECO:0007669"/>
    <property type="project" value="UniProtKB-KW"/>
</dbReference>
<protein>
    <recommendedName>
        <fullName evidence="1">ATP-dependent DNA helicase</fullName>
        <ecNumber evidence="1">5.6.2.3</ecNumber>
    </recommendedName>
</protein>
<accession>A0AAF1BD14</accession>
<name>A0AAF1BD14_DAUCS</name>
<evidence type="ECO:0000313" key="4">
    <source>
        <dbReference type="EMBL" id="WOH12592.1"/>
    </source>
</evidence>
<dbReference type="CDD" id="cd18809">
    <property type="entry name" value="SF1_C_RecD"/>
    <property type="match status" value="1"/>
</dbReference>
<proteinExistence type="inferred from homology"/>
<dbReference type="InterPro" id="IPR049163">
    <property type="entry name" value="Pif1-like_2B_dom"/>
</dbReference>
<sequence length="562" mass="64348">MVSAEIPDMDQDPDGYNAVKQFMIHGPCGTIDNTSPCMDAERKVCTRHFPKRYASETTYDDSGFPVYRRRKTSHTVHKNNVDLDNQWVVPYNRDLLLMFQCHINVEIYNHSRSLKYLFKYCMKGHDRATMLLVGAKNTLHENTQQSDNTKVAPINEIKQYLDGRYVCASEAIWRIYGFNIHLRTPSVERLPIHLEDMQIITFNSNDISEDNMLKPFGGITVVLAGDFRQILPVVEKGNRQDIVSACINRSYLWDQVTFYTLKQNMRLKRGNTEEVNNAINKFSKWVLDIGDGRLSFVNDDDPNKDPEVVIPQQFISPCTNNPLSDIVDIVYPDIEGNFKDHRYLRDRAILAPTNKVVDELNDHIMDRIPGEDQIYLSVDSIDEGPVNESDLNSAFPEEFLNSIDMSGLPKHMLNLKPGVVVMLTRNINQAFGLCNGTRMVVKKLFKWTVECEIITGSHSGSRHIIPRMITTPCDNNSKWPIIFKRKQFPLQVCFAMTINKSQGQSMEKVGLYLPNPIFCHGQLYVAISRVTTPEGLHIMLGDGTNHTKNIVYEEVFYNLPTE</sequence>
<comment type="cofactor">
    <cofactor evidence="1">
        <name>Mg(2+)</name>
        <dbReference type="ChEBI" id="CHEBI:18420"/>
    </cofactor>
</comment>
<dbReference type="GO" id="GO:0006310">
    <property type="term" value="P:DNA recombination"/>
    <property type="evidence" value="ECO:0007669"/>
    <property type="project" value="UniProtKB-KW"/>
</dbReference>
<dbReference type="GO" id="GO:0005524">
    <property type="term" value="F:ATP binding"/>
    <property type="evidence" value="ECO:0007669"/>
    <property type="project" value="UniProtKB-KW"/>
</dbReference>
<dbReference type="GO" id="GO:0006281">
    <property type="term" value="P:DNA repair"/>
    <property type="evidence" value="ECO:0007669"/>
    <property type="project" value="UniProtKB-KW"/>
</dbReference>
<evidence type="ECO:0000313" key="5">
    <source>
        <dbReference type="Proteomes" id="UP000077755"/>
    </source>
</evidence>
<dbReference type="Pfam" id="PF21530">
    <property type="entry name" value="Pif1_2B_dom"/>
    <property type="match status" value="1"/>
</dbReference>
<dbReference type="PANTHER" id="PTHR10492:SF93">
    <property type="entry name" value="ATP-DEPENDENT DNA HELICASE"/>
    <property type="match status" value="1"/>
</dbReference>
<keyword evidence="1" id="KW-0547">Nucleotide-binding</keyword>
<comment type="similarity">
    <text evidence="1">Belongs to the helicase family.</text>
</comment>
<evidence type="ECO:0000259" key="3">
    <source>
        <dbReference type="Pfam" id="PF21530"/>
    </source>
</evidence>
<keyword evidence="1" id="KW-0067">ATP-binding</keyword>
<keyword evidence="5" id="KW-1185">Reference proteome</keyword>
<reference evidence="4" key="1">
    <citation type="journal article" date="2016" name="Nat. Genet.">
        <title>A high-quality carrot genome assembly provides new insights into carotenoid accumulation and asterid genome evolution.</title>
        <authorList>
            <person name="Iorizzo M."/>
            <person name="Ellison S."/>
            <person name="Senalik D."/>
            <person name="Zeng P."/>
            <person name="Satapoomin P."/>
            <person name="Huang J."/>
            <person name="Bowman M."/>
            <person name="Iovene M."/>
            <person name="Sanseverino W."/>
            <person name="Cavagnaro P."/>
            <person name="Yildiz M."/>
            <person name="Macko-Podgorni A."/>
            <person name="Moranska E."/>
            <person name="Grzebelus E."/>
            <person name="Grzebelus D."/>
            <person name="Ashrafi H."/>
            <person name="Zheng Z."/>
            <person name="Cheng S."/>
            <person name="Spooner D."/>
            <person name="Van Deynze A."/>
            <person name="Simon P."/>
        </authorList>
    </citation>
    <scope>NUCLEOTIDE SEQUENCE</scope>
    <source>
        <tissue evidence="4">Leaf</tissue>
    </source>
</reference>
<dbReference type="SUPFAM" id="SSF52540">
    <property type="entry name" value="P-loop containing nucleoside triphosphate hydrolases"/>
    <property type="match status" value="1"/>
</dbReference>
<dbReference type="Proteomes" id="UP000077755">
    <property type="component" value="Chromosome 8"/>
</dbReference>
<feature type="domain" description="DNA helicase Pif1-like DEAD-box helicase" evidence="2">
    <location>
        <begin position="205"/>
        <end position="298"/>
    </location>
</feature>
<keyword evidence="1" id="KW-0227">DNA damage</keyword>
<feature type="domain" description="DNA helicase Pif1-like 2B" evidence="3">
    <location>
        <begin position="398"/>
        <end position="444"/>
    </location>
</feature>
<keyword evidence="1" id="KW-0234">DNA repair</keyword>
<dbReference type="AlphaFoldDB" id="A0AAF1BD14"/>
<keyword evidence="1" id="KW-0233">DNA recombination</keyword>
<keyword evidence="1" id="KW-0347">Helicase</keyword>
<dbReference type="GO" id="GO:0000723">
    <property type="term" value="P:telomere maintenance"/>
    <property type="evidence" value="ECO:0007669"/>
    <property type="project" value="InterPro"/>
</dbReference>
<keyword evidence="1" id="KW-0378">Hydrolase</keyword>
<dbReference type="PANTHER" id="PTHR10492">
    <property type="match status" value="1"/>
</dbReference>
<evidence type="ECO:0000259" key="2">
    <source>
        <dbReference type="Pfam" id="PF05970"/>
    </source>
</evidence>
<gene>
    <name evidence="4" type="ORF">DCAR_0832098</name>
</gene>
<dbReference type="Pfam" id="PF05970">
    <property type="entry name" value="PIF1"/>
    <property type="match status" value="1"/>
</dbReference>
<reference evidence="4" key="2">
    <citation type="submission" date="2022-03" db="EMBL/GenBank/DDBJ databases">
        <title>Draft title - Genomic analysis of global carrot germplasm unveils the trajectory of domestication and the origin of high carotenoid orange carrot.</title>
        <authorList>
            <person name="Iorizzo M."/>
            <person name="Ellison S."/>
            <person name="Senalik D."/>
            <person name="Macko-Podgorni A."/>
            <person name="Grzebelus D."/>
            <person name="Bostan H."/>
            <person name="Rolling W."/>
            <person name="Curaba J."/>
            <person name="Simon P."/>
        </authorList>
    </citation>
    <scope>NUCLEOTIDE SEQUENCE</scope>
    <source>
        <tissue evidence="4">Leaf</tissue>
    </source>
</reference>
<dbReference type="InterPro" id="IPR010285">
    <property type="entry name" value="DNA_helicase_pif1-like_DEAD"/>
</dbReference>
<dbReference type="EMBL" id="CP093350">
    <property type="protein sequence ID" value="WOH12592.1"/>
    <property type="molecule type" value="Genomic_DNA"/>
</dbReference>
<organism evidence="4 5">
    <name type="scientific">Daucus carota subsp. sativus</name>
    <name type="common">Carrot</name>
    <dbReference type="NCBI Taxonomy" id="79200"/>
    <lineage>
        <taxon>Eukaryota</taxon>
        <taxon>Viridiplantae</taxon>
        <taxon>Streptophyta</taxon>
        <taxon>Embryophyta</taxon>
        <taxon>Tracheophyta</taxon>
        <taxon>Spermatophyta</taxon>
        <taxon>Magnoliopsida</taxon>
        <taxon>eudicotyledons</taxon>
        <taxon>Gunneridae</taxon>
        <taxon>Pentapetalae</taxon>
        <taxon>asterids</taxon>
        <taxon>campanulids</taxon>
        <taxon>Apiales</taxon>
        <taxon>Apiaceae</taxon>
        <taxon>Apioideae</taxon>
        <taxon>Scandiceae</taxon>
        <taxon>Daucinae</taxon>
        <taxon>Daucus</taxon>
        <taxon>Daucus sect. Daucus</taxon>
    </lineage>
</organism>